<dbReference type="GO" id="GO:0006564">
    <property type="term" value="P:L-serine biosynthetic process"/>
    <property type="evidence" value="ECO:0007669"/>
    <property type="project" value="UniProtKB-ARBA"/>
</dbReference>
<feature type="domain" description="D-isomer specific 2-hydroxyacid dehydrogenase catalytic" evidence="6">
    <location>
        <begin position="3"/>
        <end position="282"/>
    </location>
</feature>
<dbReference type="SUPFAM" id="SSF52283">
    <property type="entry name" value="Formate/glycerate dehydrogenase catalytic domain-like"/>
    <property type="match status" value="1"/>
</dbReference>
<organism evidence="8 9">
    <name type="scientific">Fontibacillus solani</name>
    <dbReference type="NCBI Taxonomy" id="1572857"/>
    <lineage>
        <taxon>Bacteria</taxon>
        <taxon>Bacillati</taxon>
        <taxon>Bacillota</taxon>
        <taxon>Bacilli</taxon>
        <taxon>Bacillales</taxon>
        <taxon>Paenibacillaceae</taxon>
        <taxon>Fontibacillus</taxon>
    </lineage>
</organism>
<dbReference type="GO" id="GO:0047545">
    <property type="term" value="F:(S)-2-hydroxyglutarate dehydrogenase activity"/>
    <property type="evidence" value="ECO:0007669"/>
    <property type="project" value="UniProtKB-ARBA"/>
</dbReference>
<dbReference type="PANTHER" id="PTHR42789">
    <property type="entry name" value="D-ISOMER SPECIFIC 2-HYDROXYACID DEHYDROGENASE FAMILY PROTEIN (AFU_ORTHOLOGUE AFUA_6G10090)"/>
    <property type="match status" value="1"/>
</dbReference>
<evidence type="ECO:0000256" key="3">
    <source>
        <dbReference type="ARBA" id="ARBA00023002"/>
    </source>
</evidence>
<name>A0A7W3SWE7_9BACL</name>
<dbReference type="Pfam" id="PF02826">
    <property type="entry name" value="2-Hacid_dh_C"/>
    <property type="match status" value="1"/>
</dbReference>
<dbReference type="RefSeq" id="WP_182537971.1">
    <property type="nucleotide sequence ID" value="NZ_JACJIP010000027.1"/>
</dbReference>
<comment type="caution">
    <text evidence="8">The sequence shown here is derived from an EMBL/GenBank/DDBJ whole genome shotgun (WGS) entry which is preliminary data.</text>
</comment>
<feature type="domain" description="D-isomer specific 2-hydroxyacid dehydrogenase NAD-binding" evidence="7">
    <location>
        <begin position="93"/>
        <end position="272"/>
    </location>
</feature>
<dbReference type="Pfam" id="PF00389">
    <property type="entry name" value="2-Hacid_dh"/>
    <property type="match status" value="1"/>
</dbReference>
<dbReference type="InterPro" id="IPR029752">
    <property type="entry name" value="D-isomer_DH_CS1"/>
</dbReference>
<dbReference type="GO" id="GO:0051287">
    <property type="term" value="F:NAD binding"/>
    <property type="evidence" value="ECO:0007669"/>
    <property type="project" value="InterPro"/>
</dbReference>
<evidence type="ECO:0000313" key="8">
    <source>
        <dbReference type="EMBL" id="MBA9087203.1"/>
    </source>
</evidence>
<evidence type="ECO:0000256" key="5">
    <source>
        <dbReference type="RuleBase" id="RU003719"/>
    </source>
</evidence>
<evidence type="ECO:0000256" key="2">
    <source>
        <dbReference type="ARBA" id="ARBA00022605"/>
    </source>
</evidence>
<dbReference type="InterPro" id="IPR050857">
    <property type="entry name" value="D-2-hydroxyacid_DH"/>
</dbReference>
<dbReference type="AlphaFoldDB" id="A0A7W3SWE7"/>
<dbReference type="EMBL" id="JACJIP010000027">
    <property type="protein sequence ID" value="MBA9087203.1"/>
    <property type="molecule type" value="Genomic_DNA"/>
</dbReference>
<keyword evidence="4" id="KW-0520">NAD</keyword>
<evidence type="ECO:0000259" key="6">
    <source>
        <dbReference type="Pfam" id="PF00389"/>
    </source>
</evidence>
<evidence type="ECO:0000313" key="9">
    <source>
        <dbReference type="Proteomes" id="UP000567067"/>
    </source>
</evidence>
<gene>
    <name evidence="8" type="ORF">FHR92_003685</name>
</gene>
<keyword evidence="2" id="KW-0028">Amino-acid biosynthesis</keyword>
<keyword evidence="3 5" id="KW-0560">Oxidoreductase</keyword>
<protein>
    <submittedName>
        <fullName evidence="8">D-3-phosphoglycerate dehydrogenase</fullName>
        <ecNumber evidence="8">1.1.1.95</ecNumber>
    </submittedName>
</protein>
<keyword evidence="9" id="KW-1185">Reference proteome</keyword>
<dbReference type="PANTHER" id="PTHR42789:SF1">
    <property type="entry name" value="D-ISOMER SPECIFIC 2-HYDROXYACID DEHYDROGENASE FAMILY PROTEIN (AFU_ORTHOLOGUE AFUA_6G10090)"/>
    <property type="match status" value="1"/>
</dbReference>
<reference evidence="8 9" key="1">
    <citation type="submission" date="2020-08" db="EMBL/GenBank/DDBJ databases">
        <title>Genomic Encyclopedia of Type Strains, Phase III (KMG-III): the genomes of soil and plant-associated and newly described type strains.</title>
        <authorList>
            <person name="Whitman W."/>
        </authorList>
    </citation>
    <scope>NUCLEOTIDE SEQUENCE [LARGE SCALE GENOMIC DNA]</scope>
    <source>
        <strain evidence="8 9">CECT 8693</strain>
    </source>
</reference>
<dbReference type="InterPro" id="IPR036291">
    <property type="entry name" value="NAD(P)-bd_dom_sf"/>
</dbReference>
<evidence type="ECO:0000259" key="7">
    <source>
        <dbReference type="Pfam" id="PF02826"/>
    </source>
</evidence>
<dbReference type="SUPFAM" id="SSF51735">
    <property type="entry name" value="NAD(P)-binding Rossmann-fold domains"/>
    <property type="match status" value="1"/>
</dbReference>
<dbReference type="Proteomes" id="UP000567067">
    <property type="component" value="Unassembled WGS sequence"/>
</dbReference>
<dbReference type="PROSITE" id="PS00065">
    <property type="entry name" value="D_2_HYDROXYACID_DH_1"/>
    <property type="match status" value="1"/>
</dbReference>
<dbReference type="Gene3D" id="3.40.50.720">
    <property type="entry name" value="NAD(P)-binding Rossmann-like Domain"/>
    <property type="match status" value="2"/>
</dbReference>
<dbReference type="FunFam" id="3.40.50.720:FF:000041">
    <property type="entry name" value="D-3-phosphoglycerate dehydrogenase"/>
    <property type="match status" value="1"/>
</dbReference>
<proteinExistence type="inferred from homology"/>
<dbReference type="EC" id="1.1.1.95" evidence="8"/>
<evidence type="ECO:0000256" key="4">
    <source>
        <dbReference type="ARBA" id="ARBA00023027"/>
    </source>
</evidence>
<dbReference type="InterPro" id="IPR006139">
    <property type="entry name" value="D-isomer_2_OHA_DH_cat_dom"/>
</dbReference>
<sequence length="302" mass="33985">MSEISDDAIQKLKKEHNVHYKESLVEEDEAELLIIRSNVYVDLALLSKLPFLKFIIKAGSGIDNIDLDRMKERDVRLFTTPVNAHSVAELALLMILALRKRLGRLNAALKEGNWNAKYEVKGHNLYKSSLGIIGYGNIGRKLSLIANVIGMKILIYDHHPFDSIKQEHASRAKGTFVSLEELLMNSDTVSLHVPLTDGTRYMIDCPQFNLCRPNCILINTARADLVNPTALQEALLEKKIAGLGIDVHYHEPIHRIDALINMDNVLATPHVGSQTVENIELIGERIIDIITMLNNKGDEYYE</sequence>
<dbReference type="InterPro" id="IPR006140">
    <property type="entry name" value="D-isomer_DH_NAD-bd"/>
</dbReference>
<accession>A0A7W3SWE7</accession>
<dbReference type="GO" id="GO:0004617">
    <property type="term" value="F:phosphoglycerate dehydrogenase activity"/>
    <property type="evidence" value="ECO:0007669"/>
    <property type="project" value="UniProtKB-EC"/>
</dbReference>
<evidence type="ECO:0000256" key="1">
    <source>
        <dbReference type="ARBA" id="ARBA00005854"/>
    </source>
</evidence>
<comment type="similarity">
    <text evidence="1 5">Belongs to the D-isomer specific 2-hydroxyacid dehydrogenase family.</text>
</comment>